<evidence type="ECO:0000313" key="1">
    <source>
        <dbReference type="EMBL" id="GGK13002.1"/>
    </source>
</evidence>
<comment type="caution">
    <text evidence="1">The sequence shown here is derived from an EMBL/GenBank/DDBJ whole genome shotgun (WGS) entry which is preliminary data.</text>
</comment>
<keyword evidence="2" id="KW-1185">Reference proteome</keyword>
<dbReference type="AlphaFoldDB" id="A0A8J3BLU0"/>
<reference evidence="1" key="2">
    <citation type="submission" date="2020-09" db="EMBL/GenBank/DDBJ databases">
        <authorList>
            <person name="Sun Q."/>
            <person name="Ohkuma M."/>
        </authorList>
    </citation>
    <scope>NUCLEOTIDE SEQUENCE</scope>
    <source>
        <strain evidence="1">JCM 3091</strain>
    </source>
</reference>
<evidence type="ECO:0000313" key="2">
    <source>
        <dbReference type="Proteomes" id="UP000662200"/>
    </source>
</evidence>
<gene>
    <name evidence="1" type="ORF">GCM10010124_01900</name>
</gene>
<protein>
    <submittedName>
        <fullName evidence="1">Uncharacterized protein</fullName>
    </submittedName>
</protein>
<dbReference type="Proteomes" id="UP000662200">
    <property type="component" value="Unassembled WGS sequence"/>
</dbReference>
<proteinExistence type="predicted"/>
<reference evidence="1" key="1">
    <citation type="journal article" date="2014" name="Int. J. Syst. Evol. Microbiol.">
        <title>Complete genome sequence of Corynebacterium casei LMG S-19264T (=DSM 44701T), isolated from a smear-ripened cheese.</title>
        <authorList>
            <consortium name="US DOE Joint Genome Institute (JGI-PGF)"/>
            <person name="Walter F."/>
            <person name="Albersmeier A."/>
            <person name="Kalinowski J."/>
            <person name="Ruckert C."/>
        </authorList>
    </citation>
    <scope>NUCLEOTIDE SEQUENCE</scope>
    <source>
        <strain evidence="1">JCM 3091</strain>
    </source>
</reference>
<sequence length="61" mass="6451">MVPVHPYSLRFSAGPPPTANTGWLRARREPAVNCLYLALRGVNPLAGLSATRLPRAGPADG</sequence>
<organism evidence="1 2">
    <name type="scientific">Pilimelia terevasa</name>
    <dbReference type="NCBI Taxonomy" id="53372"/>
    <lineage>
        <taxon>Bacteria</taxon>
        <taxon>Bacillati</taxon>
        <taxon>Actinomycetota</taxon>
        <taxon>Actinomycetes</taxon>
        <taxon>Micromonosporales</taxon>
        <taxon>Micromonosporaceae</taxon>
        <taxon>Pilimelia</taxon>
    </lineage>
</organism>
<accession>A0A8J3BLU0</accession>
<name>A0A8J3BLU0_9ACTN</name>
<dbReference type="EMBL" id="BMQC01000001">
    <property type="protein sequence ID" value="GGK13002.1"/>
    <property type="molecule type" value="Genomic_DNA"/>
</dbReference>